<comment type="caution">
    <text evidence="2">The sequence shown here is derived from an EMBL/GenBank/DDBJ whole genome shotgun (WGS) entry which is preliminary data.</text>
</comment>
<evidence type="ECO:0000256" key="1">
    <source>
        <dbReference type="SAM" id="SignalP"/>
    </source>
</evidence>
<reference evidence="2 3" key="1">
    <citation type="journal article" date="2021" name="Sci. Rep.">
        <title>The distribution of antibiotic resistance genes in chicken gut microbiota commensals.</title>
        <authorList>
            <person name="Juricova H."/>
            <person name="Matiasovicova J."/>
            <person name="Kubasova T."/>
            <person name="Cejkova D."/>
            <person name="Rychlik I."/>
        </authorList>
    </citation>
    <scope>NUCLEOTIDE SEQUENCE [LARGE SCALE GENOMIC DNA]</scope>
    <source>
        <strain evidence="2 3">An564</strain>
    </source>
</reference>
<proteinExistence type="predicted"/>
<sequence length="208" mass="23213">MKRKIMAMVLALTMMCGTTIAFAEPEQDVEDRAILYLWEADVVDRDFAIAGGAADPDAEWILYDRQIAGVDGEVIAAEVNATISNSLLNGSFSITAFGVLSAELGYQIDGETAFNVTKLSRPLSAGEEVYIYYIPKFRQSKVRVRQFRQNTETGEIVYVSDWEEDIAQEAMNPDVMFSYGAEHESARMLEIYTSDENGNYSLTKTIVK</sequence>
<protein>
    <submittedName>
        <fullName evidence="2">Uncharacterized protein</fullName>
    </submittedName>
</protein>
<feature type="signal peptide" evidence="1">
    <location>
        <begin position="1"/>
        <end position="23"/>
    </location>
</feature>
<accession>A0ABS2GQS1</accession>
<feature type="chain" id="PRO_5047014866" evidence="1">
    <location>
        <begin position="24"/>
        <end position="208"/>
    </location>
</feature>
<dbReference type="RefSeq" id="WP_204721530.1">
    <property type="nucleotide sequence ID" value="NZ_JACSNR010000009.1"/>
</dbReference>
<dbReference type="EMBL" id="JACSNR010000009">
    <property type="protein sequence ID" value="MBM6923909.1"/>
    <property type="molecule type" value="Genomic_DNA"/>
</dbReference>
<evidence type="ECO:0000313" key="3">
    <source>
        <dbReference type="Proteomes" id="UP000724149"/>
    </source>
</evidence>
<organism evidence="2 3">
    <name type="scientific">Hydrogenoanaerobacterium saccharovorans</name>
    <dbReference type="NCBI Taxonomy" id="474960"/>
    <lineage>
        <taxon>Bacteria</taxon>
        <taxon>Bacillati</taxon>
        <taxon>Bacillota</taxon>
        <taxon>Clostridia</taxon>
        <taxon>Eubacteriales</taxon>
        <taxon>Oscillospiraceae</taxon>
        <taxon>Hydrogenoanaerobacterium</taxon>
    </lineage>
</organism>
<name>A0ABS2GQS1_9FIRM</name>
<keyword evidence="3" id="KW-1185">Reference proteome</keyword>
<gene>
    <name evidence="2" type="ORF">H9X81_09450</name>
</gene>
<evidence type="ECO:0000313" key="2">
    <source>
        <dbReference type="EMBL" id="MBM6923909.1"/>
    </source>
</evidence>
<dbReference type="Proteomes" id="UP000724149">
    <property type="component" value="Unassembled WGS sequence"/>
</dbReference>
<keyword evidence="1" id="KW-0732">Signal</keyword>